<dbReference type="InterPro" id="IPR037518">
    <property type="entry name" value="MPN"/>
</dbReference>
<dbReference type="EMBL" id="SMJU01000004">
    <property type="protein sequence ID" value="TDB66820.1"/>
    <property type="molecule type" value="Genomic_DNA"/>
</dbReference>
<evidence type="ECO:0000313" key="8">
    <source>
        <dbReference type="Proteomes" id="UP000295706"/>
    </source>
</evidence>
<dbReference type="CDD" id="cd08071">
    <property type="entry name" value="MPN_DUF2466"/>
    <property type="match status" value="1"/>
</dbReference>
<proteinExistence type="predicted"/>
<reference evidence="7 8" key="1">
    <citation type="submission" date="2019-02" db="EMBL/GenBank/DDBJ databases">
        <title>Arundinibacter roseus gen. nov., sp. nov., a new member of the family Cytophagaceae.</title>
        <authorList>
            <person name="Szuroczki S."/>
            <person name="Khayer B."/>
            <person name="Sproer C."/>
            <person name="Toumi M."/>
            <person name="Szabo A."/>
            <person name="Felfoldi T."/>
            <person name="Schumann P."/>
            <person name="Toth E."/>
        </authorList>
    </citation>
    <scope>NUCLEOTIDE SEQUENCE [LARGE SCALE GENOMIC DNA]</scope>
    <source>
        <strain evidence="7 8">DMA-k-7a</strain>
    </source>
</reference>
<dbReference type="RefSeq" id="WP_132115850.1">
    <property type="nucleotide sequence ID" value="NZ_SMJU01000004.1"/>
</dbReference>
<keyword evidence="3" id="KW-0378">Hydrolase</keyword>
<evidence type="ECO:0000256" key="3">
    <source>
        <dbReference type="ARBA" id="ARBA00022801"/>
    </source>
</evidence>
<dbReference type="GO" id="GO:0006508">
    <property type="term" value="P:proteolysis"/>
    <property type="evidence" value="ECO:0007669"/>
    <property type="project" value="UniProtKB-KW"/>
</dbReference>
<name>A0A4R4KFR4_9BACT</name>
<keyword evidence="8" id="KW-1185">Reference proteome</keyword>
<keyword evidence="1" id="KW-0645">Protease</keyword>
<dbReference type="Proteomes" id="UP000295706">
    <property type="component" value="Unassembled WGS sequence"/>
</dbReference>
<dbReference type="OrthoDB" id="9804482at2"/>
<dbReference type="InterPro" id="IPR001405">
    <property type="entry name" value="UPF0758"/>
</dbReference>
<dbReference type="PANTHER" id="PTHR30471:SF3">
    <property type="entry name" value="UPF0758 PROTEIN YEES-RELATED"/>
    <property type="match status" value="1"/>
</dbReference>
<dbReference type="GO" id="GO:0008237">
    <property type="term" value="F:metallopeptidase activity"/>
    <property type="evidence" value="ECO:0007669"/>
    <property type="project" value="UniProtKB-KW"/>
</dbReference>
<organism evidence="7 8">
    <name type="scientific">Arundinibacter roseus</name>
    <dbReference type="NCBI Taxonomy" id="2070510"/>
    <lineage>
        <taxon>Bacteria</taxon>
        <taxon>Pseudomonadati</taxon>
        <taxon>Bacteroidota</taxon>
        <taxon>Cytophagia</taxon>
        <taxon>Cytophagales</taxon>
        <taxon>Spirosomataceae</taxon>
        <taxon>Arundinibacter</taxon>
    </lineage>
</organism>
<gene>
    <name evidence="7" type="ORF">EZE20_06760</name>
</gene>
<dbReference type="PANTHER" id="PTHR30471">
    <property type="entry name" value="DNA REPAIR PROTEIN RADC"/>
    <property type="match status" value="1"/>
</dbReference>
<keyword evidence="2" id="KW-0479">Metal-binding</keyword>
<dbReference type="Gene3D" id="3.40.140.10">
    <property type="entry name" value="Cytidine Deaminase, domain 2"/>
    <property type="match status" value="1"/>
</dbReference>
<evidence type="ECO:0000256" key="2">
    <source>
        <dbReference type="ARBA" id="ARBA00022723"/>
    </source>
</evidence>
<dbReference type="PROSITE" id="PS01302">
    <property type="entry name" value="UPF0758"/>
    <property type="match status" value="1"/>
</dbReference>
<protein>
    <submittedName>
        <fullName evidence="7">DNA repair protein</fullName>
    </submittedName>
</protein>
<keyword evidence="4" id="KW-0862">Zinc</keyword>
<dbReference type="GO" id="GO:0046872">
    <property type="term" value="F:metal ion binding"/>
    <property type="evidence" value="ECO:0007669"/>
    <property type="project" value="UniProtKB-KW"/>
</dbReference>
<dbReference type="PROSITE" id="PS50249">
    <property type="entry name" value="MPN"/>
    <property type="match status" value="1"/>
</dbReference>
<evidence type="ECO:0000256" key="5">
    <source>
        <dbReference type="ARBA" id="ARBA00023049"/>
    </source>
</evidence>
<dbReference type="Pfam" id="PF04002">
    <property type="entry name" value="RadC"/>
    <property type="match status" value="1"/>
</dbReference>
<comment type="caution">
    <text evidence="7">The sequence shown here is derived from an EMBL/GenBank/DDBJ whole genome shotgun (WGS) entry which is preliminary data.</text>
</comment>
<accession>A0A4R4KFR4</accession>
<evidence type="ECO:0000256" key="4">
    <source>
        <dbReference type="ARBA" id="ARBA00022833"/>
    </source>
</evidence>
<dbReference type="InterPro" id="IPR020891">
    <property type="entry name" value="UPF0758_CS"/>
</dbReference>
<dbReference type="AlphaFoldDB" id="A0A4R4KFR4"/>
<evidence type="ECO:0000259" key="6">
    <source>
        <dbReference type="PROSITE" id="PS50249"/>
    </source>
</evidence>
<evidence type="ECO:0000256" key="1">
    <source>
        <dbReference type="ARBA" id="ARBA00022670"/>
    </source>
</evidence>
<sequence>MELAEIKVSYQPPAKQDRVKVTCSKDAERFLRNVWSDQIEFQEEMYLVICNRANEIVGYKKLSSGGMSGCIVDLKILFGIALKCAACGIILAHNHPSGNLQPSESDIRLTKQVKEVGKMMDIILLDHLIVSVGGFNSMSDCGFI</sequence>
<keyword evidence="5" id="KW-0482">Metalloprotease</keyword>
<dbReference type="InterPro" id="IPR025657">
    <property type="entry name" value="RadC_JAB"/>
</dbReference>
<feature type="domain" description="MPN" evidence="6">
    <location>
        <begin position="20"/>
        <end position="144"/>
    </location>
</feature>
<evidence type="ECO:0000313" key="7">
    <source>
        <dbReference type="EMBL" id="TDB66820.1"/>
    </source>
</evidence>